<keyword evidence="4" id="KW-0804">Transcription</keyword>
<protein>
    <submittedName>
        <fullName evidence="8">Agamous-like MADS-box protein AGL62</fullName>
    </submittedName>
</protein>
<keyword evidence="5" id="KW-0539">Nucleus</keyword>
<feature type="coiled-coil region" evidence="6">
    <location>
        <begin position="110"/>
        <end position="137"/>
    </location>
</feature>
<evidence type="ECO:0000256" key="5">
    <source>
        <dbReference type="ARBA" id="ARBA00023242"/>
    </source>
</evidence>
<dbReference type="OrthoDB" id="1896642at2759"/>
<dbReference type="Gene3D" id="3.40.1810.10">
    <property type="entry name" value="Transcription factor, MADS-box"/>
    <property type="match status" value="1"/>
</dbReference>
<evidence type="ECO:0000313" key="9">
    <source>
        <dbReference type="Proteomes" id="UP000030645"/>
    </source>
</evidence>
<dbReference type="STRING" id="981085.W9R6M2"/>
<name>W9R6M2_9ROSA</name>
<gene>
    <name evidence="8" type="ORF">L484_002953</name>
</gene>
<dbReference type="Pfam" id="PF00319">
    <property type="entry name" value="SRF-TF"/>
    <property type="match status" value="1"/>
</dbReference>
<dbReference type="PANTHER" id="PTHR11945">
    <property type="entry name" value="MADS BOX PROTEIN"/>
    <property type="match status" value="1"/>
</dbReference>
<dbReference type="PRINTS" id="PR00404">
    <property type="entry name" value="MADSDOMAIN"/>
</dbReference>
<dbReference type="GO" id="GO:0000978">
    <property type="term" value="F:RNA polymerase II cis-regulatory region sequence-specific DNA binding"/>
    <property type="evidence" value="ECO:0007669"/>
    <property type="project" value="TreeGrafter"/>
</dbReference>
<dbReference type="SMART" id="SM00432">
    <property type="entry name" value="MADS"/>
    <property type="match status" value="1"/>
</dbReference>
<reference evidence="9" key="1">
    <citation type="submission" date="2013-01" db="EMBL/GenBank/DDBJ databases">
        <title>Draft Genome Sequence of a Mulberry Tree, Morus notabilis C.K. Schneid.</title>
        <authorList>
            <person name="He N."/>
            <person name="Zhao S."/>
        </authorList>
    </citation>
    <scope>NUCLEOTIDE SEQUENCE</scope>
</reference>
<dbReference type="InterPro" id="IPR002100">
    <property type="entry name" value="TF_MADSbox"/>
</dbReference>
<evidence type="ECO:0000256" key="6">
    <source>
        <dbReference type="SAM" id="Coils"/>
    </source>
</evidence>
<dbReference type="InterPro" id="IPR033896">
    <property type="entry name" value="MEF2-like_N"/>
</dbReference>
<dbReference type="GO" id="GO:0000981">
    <property type="term" value="F:DNA-binding transcription factor activity, RNA polymerase II-specific"/>
    <property type="evidence" value="ECO:0007669"/>
    <property type="project" value="TreeGrafter"/>
</dbReference>
<dbReference type="FunFam" id="3.40.1810.10:FF:000006">
    <property type="entry name" value="Agamous-like MADS-box protein AGL62"/>
    <property type="match status" value="1"/>
</dbReference>
<feature type="domain" description="MADS-box" evidence="7">
    <location>
        <begin position="14"/>
        <end position="74"/>
    </location>
</feature>
<evidence type="ECO:0000256" key="3">
    <source>
        <dbReference type="ARBA" id="ARBA00023125"/>
    </source>
</evidence>
<keyword evidence="9" id="KW-1185">Reference proteome</keyword>
<dbReference type="EMBL" id="KE344271">
    <property type="protein sequence ID" value="EXB55877.1"/>
    <property type="molecule type" value="Genomic_DNA"/>
</dbReference>
<dbReference type="GO" id="GO:0046983">
    <property type="term" value="F:protein dimerization activity"/>
    <property type="evidence" value="ECO:0007669"/>
    <property type="project" value="InterPro"/>
</dbReference>
<dbReference type="AlphaFoldDB" id="W9R6M2"/>
<keyword evidence="2" id="KW-0805">Transcription regulation</keyword>
<keyword evidence="3" id="KW-0238">DNA-binding</keyword>
<dbReference type="Proteomes" id="UP000030645">
    <property type="component" value="Unassembled WGS sequence"/>
</dbReference>
<accession>W9R6M2</accession>
<proteinExistence type="predicted"/>
<evidence type="ECO:0000313" key="8">
    <source>
        <dbReference type="EMBL" id="EXB55877.1"/>
    </source>
</evidence>
<dbReference type="SUPFAM" id="SSF55455">
    <property type="entry name" value="SRF-like"/>
    <property type="match status" value="1"/>
</dbReference>
<dbReference type="GO" id="GO:0045944">
    <property type="term" value="P:positive regulation of transcription by RNA polymerase II"/>
    <property type="evidence" value="ECO:0007669"/>
    <property type="project" value="InterPro"/>
</dbReference>
<dbReference type="GO" id="GO:0005634">
    <property type="term" value="C:nucleus"/>
    <property type="evidence" value="ECO:0007669"/>
    <property type="project" value="UniProtKB-SubCell"/>
</dbReference>
<evidence type="ECO:0000256" key="1">
    <source>
        <dbReference type="ARBA" id="ARBA00004123"/>
    </source>
</evidence>
<dbReference type="KEGG" id="mnt:21386506"/>
<dbReference type="PANTHER" id="PTHR11945:SF776">
    <property type="entry name" value="AGAMOUS-LIKE 50-RELATED"/>
    <property type="match status" value="1"/>
</dbReference>
<organism evidence="8 9">
    <name type="scientific">Morus notabilis</name>
    <dbReference type="NCBI Taxonomy" id="981085"/>
    <lineage>
        <taxon>Eukaryota</taxon>
        <taxon>Viridiplantae</taxon>
        <taxon>Streptophyta</taxon>
        <taxon>Embryophyta</taxon>
        <taxon>Tracheophyta</taxon>
        <taxon>Spermatophyta</taxon>
        <taxon>Magnoliopsida</taxon>
        <taxon>eudicotyledons</taxon>
        <taxon>Gunneridae</taxon>
        <taxon>Pentapetalae</taxon>
        <taxon>rosids</taxon>
        <taxon>fabids</taxon>
        <taxon>Rosales</taxon>
        <taxon>Moraceae</taxon>
        <taxon>Moreae</taxon>
        <taxon>Morus</taxon>
    </lineage>
</organism>
<comment type="subcellular location">
    <subcellularLocation>
        <location evidence="1">Nucleus</location>
    </subcellularLocation>
</comment>
<dbReference type="CDD" id="cd00265">
    <property type="entry name" value="MADS_MEF2_like"/>
    <property type="match status" value="1"/>
</dbReference>
<dbReference type="PROSITE" id="PS50066">
    <property type="entry name" value="MADS_BOX_2"/>
    <property type="match status" value="1"/>
</dbReference>
<dbReference type="eggNOG" id="KOG0014">
    <property type="taxonomic scope" value="Eukaryota"/>
</dbReference>
<evidence type="ECO:0000256" key="2">
    <source>
        <dbReference type="ARBA" id="ARBA00023015"/>
    </source>
</evidence>
<dbReference type="InterPro" id="IPR036879">
    <property type="entry name" value="TF_MADSbox_sf"/>
</dbReference>
<evidence type="ECO:0000259" key="7">
    <source>
        <dbReference type="PROSITE" id="PS50066"/>
    </source>
</evidence>
<evidence type="ECO:0000256" key="4">
    <source>
        <dbReference type="ARBA" id="ARBA00023163"/>
    </source>
</evidence>
<keyword evidence="6" id="KW-0175">Coiled coil</keyword>
<sequence length="212" mass="23375">MAVLNEITKEKKTQGRQRIEIKKLENGSNKQVTFSKRRSGLFKKAAELSVLCGSEVAALVFSPNSKLFAFGHPSVDSIVLRYAHGTNTAAAAAAASTSTNVVTNVFEEFNRDYVEAVKELEAEKTRLAEEKKKEKIGGEKFWWDEGIEGMGMEELRQHMAALIELRRRVAARVQELKAAPPENATSLAVVVPLQPSSFGHARLGFGNGNMHF</sequence>